<proteinExistence type="predicted"/>
<gene>
    <name evidence="3" type="ORF">H4O11_15050</name>
</gene>
<evidence type="ECO:0000313" key="3">
    <source>
        <dbReference type="EMBL" id="MBA8683115.1"/>
    </source>
</evidence>
<evidence type="ECO:0000259" key="2">
    <source>
        <dbReference type="Pfam" id="PF13391"/>
    </source>
</evidence>
<dbReference type="EMBL" id="JACGXS010000009">
    <property type="protein sequence ID" value="MBA8683115.1"/>
    <property type="molecule type" value="Genomic_DNA"/>
</dbReference>
<dbReference type="Pfam" id="PF11907">
    <property type="entry name" value="DUF3427"/>
    <property type="match status" value="1"/>
</dbReference>
<comment type="caution">
    <text evidence="3">The sequence shown here is derived from an EMBL/GenBank/DDBJ whole genome shotgun (WGS) entry which is preliminary data.</text>
</comment>
<feature type="domain" description="DUF3427" evidence="1">
    <location>
        <begin position="15"/>
        <end position="123"/>
    </location>
</feature>
<name>A0A7W3FP97_9GAMM</name>
<dbReference type="Proteomes" id="UP000547058">
    <property type="component" value="Unassembled WGS sequence"/>
</dbReference>
<sequence length="469" mass="52488">MPKILGPINLADVRVGEPYSRQDIARVGGLPIPDPVFGSGWDTGVLELENAVLLFVTLQKTSADDYVDEFDGREFFWESQNRQTQDTPVIASIANGDQVAHLFARLKGKDGSLAEPFIYCGRLGRPAMEGNNPVTCLFEVLDYQENPSAALAAIYNWRAAAAPPENERRQVSLKTNRTGQRVGERNRAKYWHVADAVAAIGPATVSQIGTWLAQTYPDEVHSDLTENLSHITVNSPSRVHYDRARKNWRSDSDHPRDRLFKLPTTPARYELYEPERHGWVDLQKIEGRWKVVPLQISEFSRAESEGQQAAERSVPPVDSEHDARVWIMRAVALRRGQNGFRESLLSAYENTCPISGCRTVSVLEAAHILPYKGDHTNRVDNGLLLRSDLHTLFDLGLLWIDHDMRVRLSRELLGGDYATYEALPLRLPKHQSDRPNPDHLAAHASLADGRALVSQRSELMAGQALAVQS</sequence>
<protein>
    <submittedName>
        <fullName evidence="3">DUF3427 domain-containing protein</fullName>
    </submittedName>
</protein>
<evidence type="ECO:0000313" key="4">
    <source>
        <dbReference type="Proteomes" id="UP000547058"/>
    </source>
</evidence>
<dbReference type="AlphaFoldDB" id="A0A7W3FP97"/>
<organism evidence="3 4">
    <name type="scientific">Stenotrophomonas tumulicola</name>
    <dbReference type="NCBI Taxonomy" id="1685415"/>
    <lineage>
        <taxon>Bacteria</taxon>
        <taxon>Pseudomonadati</taxon>
        <taxon>Pseudomonadota</taxon>
        <taxon>Gammaproteobacteria</taxon>
        <taxon>Lysobacterales</taxon>
        <taxon>Lysobacteraceae</taxon>
        <taxon>Stenotrophomonas</taxon>
    </lineage>
</organism>
<dbReference type="Pfam" id="PF13391">
    <property type="entry name" value="HNH_2"/>
    <property type="match status" value="1"/>
</dbReference>
<feature type="domain" description="HNH nuclease" evidence="2">
    <location>
        <begin position="352"/>
        <end position="401"/>
    </location>
</feature>
<dbReference type="InterPro" id="IPR021835">
    <property type="entry name" value="DUF3427"/>
</dbReference>
<accession>A0A7W3FP97</accession>
<keyword evidence="4" id="KW-1185">Reference proteome</keyword>
<dbReference type="RefSeq" id="WP_182340264.1">
    <property type="nucleotide sequence ID" value="NZ_JACGXS010000009.1"/>
</dbReference>
<dbReference type="InterPro" id="IPR003615">
    <property type="entry name" value="HNH_nuc"/>
</dbReference>
<evidence type="ECO:0000259" key="1">
    <source>
        <dbReference type="Pfam" id="PF11907"/>
    </source>
</evidence>
<reference evidence="3 4" key="1">
    <citation type="submission" date="2020-08" db="EMBL/GenBank/DDBJ databases">
        <title>Stenotrophomonas tumulicola JCM 30961.</title>
        <authorList>
            <person name="Deng Y."/>
        </authorList>
    </citation>
    <scope>NUCLEOTIDE SEQUENCE [LARGE SCALE GENOMIC DNA]</scope>
    <source>
        <strain evidence="3 4">JCM 30961</strain>
    </source>
</reference>